<evidence type="ECO:0000313" key="3">
    <source>
        <dbReference type="EMBL" id="CAH2037531.1"/>
    </source>
</evidence>
<gene>
    <name evidence="3" type="ORF">IPOD504_LOCUS1202</name>
</gene>
<protein>
    <recommendedName>
        <fullName evidence="5">DNA polymerase subunit gamma-2, mitochondrial</fullName>
    </recommendedName>
</protein>
<dbReference type="Gene3D" id="3.30.930.10">
    <property type="entry name" value="Bira Bifunctional Protein, Domain 2"/>
    <property type="match status" value="1"/>
</dbReference>
<name>A0ABN8HSQ6_9NEOP</name>
<dbReference type="PANTHER" id="PTHR15004:SF0">
    <property type="entry name" value="GLUTAMYL-TRNA(GLN) AMIDOTRANSFERASE SUBUNIT C, MITOCHONDRIAL"/>
    <property type="match status" value="1"/>
</dbReference>
<evidence type="ECO:0008006" key="5">
    <source>
        <dbReference type="Google" id="ProtNLM"/>
    </source>
</evidence>
<dbReference type="SUPFAM" id="SSF141000">
    <property type="entry name" value="Glu-tRNAGln amidotransferase C subunit"/>
    <property type="match status" value="1"/>
</dbReference>
<evidence type="ECO:0000313" key="4">
    <source>
        <dbReference type="Proteomes" id="UP000837857"/>
    </source>
</evidence>
<reference evidence="3" key="1">
    <citation type="submission" date="2022-03" db="EMBL/GenBank/DDBJ databases">
        <authorList>
            <person name="Martin H S."/>
        </authorList>
    </citation>
    <scope>NUCLEOTIDE SEQUENCE</scope>
</reference>
<evidence type="ECO:0000256" key="2">
    <source>
        <dbReference type="ARBA" id="ARBA00023128"/>
    </source>
</evidence>
<proteinExistence type="predicted"/>
<dbReference type="Proteomes" id="UP000837857">
    <property type="component" value="Chromosome 10"/>
</dbReference>
<dbReference type="InterPro" id="IPR003837">
    <property type="entry name" value="GatC"/>
</dbReference>
<accession>A0ABN8HSQ6</accession>
<dbReference type="Gene3D" id="3.40.50.800">
    <property type="entry name" value="Anticodon-binding domain"/>
    <property type="match status" value="1"/>
</dbReference>
<keyword evidence="4" id="KW-1185">Reference proteome</keyword>
<dbReference type="InterPro" id="IPR036113">
    <property type="entry name" value="Asp/Glu-ADT_sf_sub_c"/>
</dbReference>
<dbReference type="InterPro" id="IPR045864">
    <property type="entry name" value="aa-tRNA-synth_II/BPL/LPL"/>
</dbReference>
<keyword evidence="2" id="KW-0496">Mitochondrion</keyword>
<evidence type="ECO:0000256" key="1">
    <source>
        <dbReference type="ARBA" id="ARBA00022741"/>
    </source>
</evidence>
<dbReference type="EMBL" id="OW152822">
    <property type="protein sequence ID" value="CAH2037531.1"/>
    <property type="molecule type" value="Genomic_DNA"/>
</dbReference>
<feature type="non-terminal residue" evidence="3">
    <location>
        <position position="271"/>
    </location>
</feature>
<dbReference type="PANTHER" id="PTHR15004">
    <property type="entry name" value="GLUTAMYL-TRNA(GLN) AMIDOTRANSFERASE SUBUNIT C, MITOCHONDRIAL"/>
    <property type="match status" value="1"/>
</dbReference>
<sequence length="271" mass="30962">MLVFTYNVDPLYSVLENENLNLRPDKITQGNCQAEILKNALRTEDDYFVAPPELCLTIVVPMQDVMPYFVQWQRYRKYWWSSITTTPSLFTISDIKDIGMTANVNIIANFNWGQKTVETLTIDVKSDTKMSNLKCKMTTDDALITLLLDGLSNRTKEEYLHLHNKIAPYKIALALDYQDSKYYNSLMELAKLIMHKLEAKNISTRCPNMLMPLSLQLKENFQMGVTYTAIIAECTLTDGIFQLLNSSTMLKEHLHLADFESYAALLGGKGT</sequence>
<dbReference type="SUPFAM" id="SSF52954">
    <property type="entry name" value="Class II aaRS ABD-related"/>
    <property type="match status" value="1"/>
</dbReference>
<dbReference type="InterPro" id="IPR036621">
    <property type="entry name" value="Anticodon-bd_dom_sf"/>
</dbReference>
<keyword evidence="1" id="KW-0547">Nucleotide-binding</keyword>
<dbReference type="Pfam" id="PF02686">
    <property type="entry name" value="GatC"/>
    <property type="match status" value="1"/>
</dbReference>
<organism evidence="3 4">
    <name type="scientific">Iphiclides podalirius</name>
    <name type="common">scarce swallowtail</name>
    <dbReference type="NCBI Taxonomy" id="110791"/>
    <lineage>
        <taxon>Eukaryota</taxon>
        <taxon>Metazoa</taxon>
        <taxon>Ecdysozoa</taxon>
        <taxon>Arthropoda</taxon>
        <taxon>Hexapoda</taxon>
        <taxon>Insecta</taxon>
        <taxon>Pterygota</taxon>
        <taxon>Neoptera</taxon>
        <taxon>Endopterygota</taxon>
        <taxon>Lepidoptera</taxon>
        <taxon>Glossata</taxon>
        <taxon>Ditrysia</taxon>
        <taxon>Papilionoidea</taxon>
        <taxon>Papilionidae</taxon>
        <taxon>Papilioninae</taxon>
        <taxon>Iphiclides</taxon>
    </lineage>
</organism>